<dbReference type="PANTHER" id="PTHR19444:SF52">
    <property type="entry name" value="MAJOR FACILITATOR SUPERFAMILY (MFS) PROFILE DOMAIN-CONTAINING PROTEIN"/>
    <property type="match status" value="1"/>
</dbReference>
<dbReference type="eggNOG" id="KOG3097">
    <property type="taxonomic scope" value="Eukaryota"/>
</dbReference>
<dbReference type="EMBL" id="KD064248">
    <property type="protein sequence ID" value="EMS63829.1"/>
    <property type="molecule type" value="Genomic_DNA"/>
</dbReference>
<dbReference type="InterPro" id="IPR036259">
    <property type="entry name" value="MFS_trans_sf"/>
</dbReference>
<comment type="subcellular location">
    <subcellularLocation>
        <location evidence="1">Membrane</location>
        <topology evidence="1">Multi-pass membrane protein</topology>
    </subcellularLocation>
</comment>
<sequence>MGSRRDDEEQAAAVPLLAAAYPTPSGLRRSHAGDVHLLSAAFLFVFSAYLPTQNLQSTLNTEGNLGAVSMGILYASFTVFTATAAAVVRWLGSRGALVVGTSGYALFILANLLPTWYTMVPASVYLGFTSSLMWVGQGTYLTSAAFSHATENKLHLGQVLGRFNGEFWGMFASTQVIGNLISLVVLGNDKDGGGANKKNLLFTVFLGCMVIGIVLMCLLSRRDKNRGESDGHEPQGRSFLPDTSGSAVTPLADPRMLLLAPLLAYYGLQKAFVWAVFTKSVVTPVLGVAGVGGAMAVYGAAGVVSSLVAGRLTSGLRSSTFIVSTGAVLQAGVLLWLLFLYSPMDGLLGSAAPLVVGAVWGVGDGILNTQLSALIGLLFENDKKEKPSTRSFNGHRAVRRAVVPSDWKPHIGLPTAFGKTSFDASRCVTIVIITVIKSKVSPHCHPPRVPFPAADGQEDASRRGCWRRWHEIQMSRAGFSSRRAHRSTVGGSPRLQLEEHRPRHHNCAPDGSKIHVDPTAILPPSPLPKILEHVPHCRTLEIDVEDKPWLPWPSLVETRVGRWSRMKES</sequence>
<dbReference type="CDD" id="cd17338">
    <property type="entry name" value="MFS_unc93_like"/>
    <property type="match status" value="1"/>
</dbReference>
<dbReference type="InterPro" id="IPR010291">
    <property type="entry name" value="Ion_channel_UNC-93"/>
</dbReference>
<organism evidence="6">
    <name type="scientific">Triticum urartu</name>
    <name type="common">Red wild einkorn</name>
    <name type="synonym">Crithodium urartu</name>
    <dbReference type="NCBI Taxonomy" id="4572"/>
    <lineage>
        <taxon>Eukaryota</taxon>
        <taxon>Viridiplantae</taxon>
        <taxon>Streptophyta</taxon>
        <taxon>Embryophyta</taxon>
        <taxon>Tracheophyta</taxon>
        <taxon>Spermatophyta</taxon>
        <taxon>Magnoliopsida</taxon>
        <taxon>Liliopsida</taxon>
        <taxon>Poales</taxon>
        <taxon>Poaceae</taxon>
        <taxon>BOP clade</taxon>
        <taxon>Pooideae</taxon>
        <taxon>Triticodae</taxon>
        <taxon>Triticeae</taxon>
        <taxon>Triticinae</taxon>
        <taxon>Triticum</taxon>
    </lineage>
</organism>
<dbReference type="Pfam" id="PF05978">
    <property type="entry name" value="UNC-93"/>
    <property type="match status" value="1"/>
</dbReference>
<gene>
    <name evidence="6" type="ORF">TRIUR3_06245</name>
</gene>
<evidence type="ECO:0000256" key="5">
    <source>
        <dbReference type="ARBA" id="ARBA00023136"/>
    </source>
</evidence>
<evidence type="ECO:0000256" key="4">
    <source>
        <dbReference type="ARBA" id="ARBA00022989"/>
    </source>
</evidence>
<evidence type="ECO:0000256" key="3">
    <source>
        <dbReference type="ARBA" id="ARBA00022692"/>
    </source>
</evidence>
<dbReference type="PANTHER" id="PTHR19444">
    <property type="entry name" value="UNC-93 RELATED"/>
    <property type="match status" value="1"/>
</dbReference>
<evidence type="ECO:0008006" key="7">
    <source>
        <dbReference type="Google" id="ProtNLM"/>
    </source>
</evidence>
<evidence type="ECO:0000256" key="1">
    <source>
        <dbReference type="ARBA" id="ARBA00004141"/>
    </source>
</evidence>
<dbReference type="SUPFAM" id="SSF103473">
    <property type="entry name" value="MFS general substrate transporter"/>
    <property type="match status" value="1"/>
</dbReference>
<reference evidence="6" key="1">
    <citation type="journal article" date="2013" name="Nature">
        <title>Draft genome of the wheat A-genome progenitor Triticum urartu.</title>
        <authorList>
            <person name="Ling H.Q."/>
            <person name="Zhao S."/>
            <person name="Liu D."/>
            <person name="Wang J."/>
            <person name="Sun H."/>
            <person name="Zhang C."/>
            <person name="Fan H."/>
            <person name="Li D."/>
            <person name="Dong L."/>
            <person name="Tao Y."/>
            <person name="Gao C."/>
            <person name="Wu H."/>
            <person name="Li Y."/>
            <person name="Cui Y."/>
            <person name="Guo X."/>
            <person name="Zheng S."/>
            <person name="Wang B."/>
            <person name="Yu K."/>
            <person name="Liang Q."/>
            <person name="Yang W."/>
            <person name="Lou X."/>
            <person name="Chen J."/>
            <person name="Feng M."/>
            <person name="Jian J."/>
            <person name="Zhang X."/>
            <person name="Luo G."/>
            <person name="Jiang Y."/>
            <person name="Liu J."/>
            <person name="Wang Z."/>
            <person name="Sha Y."/>
            <person name="Zhang B."/>
            <person name="Wu H."/>
            <person name="Tang D."/>
            <person name="Shen Q."/>
            <person name="Xue P."/>
            <person name="Zou S."/>
            <person name="Wang X."/>
            <person name="Liu X."/>
            <person name="Wang F."/>
            <person name="Yang Y."/>
            <person name="An X."/>
            <person name="Dong Z."/>
            <person name="Zhang K."/>
            <person name="Zhang X."/>
            <person name="Luo M.C."/>
            <person name="Dvorak J."/>
            <person name="Tong Y."/>
            <person name="Wang J."/>
            <person name="Yang H."/>
            <person name="Li Z."/>
            <person name="Wang D."/>
            <person name="Zhang A."/>
            <person name="Wang J."/>
        </authorList>
    </citation>
    <scope>NUCLEOTIDE SEQUENCE</scope>
</reference>
<accession>M8AS33</accession>
<keyword evidence="4" id="KW-1133">Transmembrane helix</keyword>
<dbReference type="OMA" id="TSKCAYL"/>
<dbReference type="STRING" id="4572.M8AS33"/>
<dbReference type="Gene3D" id="1.20.1250.20">
    <property type="entry name" value="MFS general substrate transporter like domains"/>
    <property type="match status" value="1"/>
</dbReference>
<comment type="similarity">
    <text evidence="2">Belongs to the unc-93 family.</text>
</comment>
<keyword evidence="5" id="KW-0472">Membrane</keyword>
<protein>
    <recommendedName>
        <fullName evidence="7">UNC93-like protein 3</fullName>
    </recommendedName>
</protein>
<evidence type="ECO:0000256" key="2">
    <source>
        <dbReference type="ARBA" id="ARBA00009172"/>
    </source>
</evidence>
<name>M8AS33_TRIUA</name>
<keyword evidence="3" id="KW-0812">Transmembrane</keyword>
<dbReference type="AlphaFoldDB" id="M8AS33"/>
<dbReference type="GO" id="GO:0055075">
    <property type="term" value="P:potassium ion homeostasis"/>
    <property type="evidence" value="ECO:0007669"/>
    <property type="project" value="InterPro"/>
</dbReference>
<dbReference type="InterPro" id="IPR044771">
    <property type="entry name" value="UN933_plant"/>
</dbReference>
<evidence type="ECO:0000313" key="6">
    <source>
        <dbReference type="EMBL" id="EMS63829.1"/>
    </source>
</evidence>
<proteinExistence type="inferred from homology"/>
<dbReference type="GO" id="GO:0016020">
    <property type="term" value="C:membrane"/>
    <property type="evidence" value="ECO:0007669"/>
    <property type="project" value="UniProtKB-SubCell"/>
</dbReference>
<dbReference type="InterPro" id="IPR051951">
    <property type="entry name" value="UNC-93_regulatory"/>
</dbReference>